<sequence length="57" mass="5994">MQAVKSEAFSSPLNGGLMEKILQLLCVLDDRTLPPQLPPCVTPFHAVGQPAGYGGEA</sequence>
<gene>
    <name evidence="1" type="ORF">ALO68_101479</name>
</gene>
<dbReference type="EMBL" id="LJQM01000211">
    <property type="protein sequence ID" value="KPX41603.1"/>
    <property type="molecule type" value="Genomic_DNA"/>
</dbReference>
<organism evidence="1 2">
    <name type="scientific">Pseudomonas syringae pv. helianthi</name>
    <dbReference type="NCBI Taxonomy" id="251654"/>
    <lineage>
        <taxon>Bacteria</taxon>
        <taxon>Pseudomonadati</taxon>
        <taxon>Pseudomonadota</taxon>
        <taxon>Gammaproteobacteria</taxon>
        <taxon>Pseudomonadales</taxon>
        <taxon>Pseudomonadaceae</taxon>
        <taxon>Pseudomonas</taxon>
    </lineage>
</organism>
<name>A0A0P9R9B0_9PSED</name>
<evidence type="ECO:0000313" key="1">
    <source>
        <dbReference type="EMBL" id="KPX41603.1"/>
    </source>
</evidence>
<dbReference type="PATRIC" id="fig|251654.3.peg.2732"/>
<evidence type="ECO:0000313" key="2">
    <source>
        <dbReference type="Proteomes" id="UP000050557"/>
    </source>
</evidence>
<comment type="caution">
    <text evidence="1">The sequence shown here is derived from an EMBL/GenBank/DDBJ whole genome shotgun (WGS) entry which is preliminary data.</text>
</comment>
<reference evidence="1 2" key="1">
    <citation type="submission" date="2015-09" db="EMBL/GenBank/DDBJ databases">
        <title>Genome announcement of multiple Pseudomonas syringae strains.</title>
        <authorList>
            <person name="Thakur S."/>
            <person name="Wang P.W."/>
            <person name="Gong Y."/>
            <person name="Weir B.S."/>
            <person name="Guttman D.S."/>
        </authorList>
    </citation>
    <scope>NUCLEOTIDE SEQUENCE [LARGE SCALE GENOMIC DNA]</scope>
    <source>
        <strain evidence="1 2">ICMP4531</strain>
    </source>
</reference>
<dbReference type="Proteomes" id="UP000050557">
    <property type="component" value="Unassembled WGS sequence"/>
</dbReference>
<accession>A0A0P9R9B0</accession>
<protein>
    <submittedName>
        <fullName evidence="1">Uncharacterized protein</fullName>
    </submittedName>
</protein>
<proteinExistence type="predicted"/>
<dbReference type="AlphaFoldDB" id="A0A0P9R9B0"/>